<sequence>RKTLKIRLANERKWLKICGEFGLGLLCLIPFTQEEPCYISQDFCHKLVKDGIDVFHVLVKEKRQFIDRLCKFRTLMQDMILNDQNIKF</sequence>
<accession>A0A6A6EDM3</accession>
<keyword evidence="2" id="KW-1185">Reference proteome</keyword>
<dbReference type="OrthoDB" id="1678912at2759"/>
<protein>
    <submittedName>
        <fullName evidence="1">Uncharacterized protein</fullName>
    </submittedName>
</protein>
<name>A0A6A6EDM3_9PEZI</name>
<dbReference type="Proteomes" id="UP000800200">
    <property type="component" value="Unassembled WGS sequence"/>
</dbReference>
<evidence type="ECO:0000313" key="1">
    <source>
        <dbReference type="EMBL" id="KAF2187926.1"/>
    </source>
</evidence>
<proteinExistence type="predicted"/>
<organism evidence="1 2">
    <name type="scientific">Zopfia rhizophila CBS 207.26</name>
    <dbReference type="NCBI Taxonomy" id="1314779"/>
    <lineage>
        <taxon>Eukaryota</taxon>
        <taxon>Fungi</taxon>
        <taxon>Dikarya</taxon>
        <taxon>Ascomycota</taxon>
        <taxon>Pezizomycotina</taxon>
        <taxon>Dothideomycetes</taxon>
        <taxon>Dothideomycetes incertae sedis</taxon>
        <taxon>Zopfiaceae</taxon>
        <taxon>Zopfia</taxon>
    </lineage>
</organism>
<feature type="non-terminal residue" evidence="1">
    <location>
        <position position="1"/>
    </location>
</feature>
<gene>
    <name evidence="1" type="ORF">K469DRAFT_567557</name>
</gene>
<reference evidence="1" key="1">
    <citation type="journal article" date="2020" name="Stud. Mycol.">
        <title>101 Dothideomycetes genomes: a test case for predicting lifestyles and emergence of pathogens.</title>
        <authorList>
            <person name="Haridas S."/>
            <person name="Albert R."/>
            <person name="Binder M."/>
            <person name="Bloem J."/>
            <person name="Labutti K."/>
            <person name="Salamov A."/>
            <person name="Andreopoulos B."/>
            <person name="Baker S."/>
            <person name="Barry K."/>
            <person name="Bills G."/>
            <person name="Bluhm B."/>
            <person name="Cannon C."/>
            <person name="Castanera R."/>
            <person name="Culley D."/>
            <person name="Daum C."/>
            <person name="Ezra D."/>
            <person name="Gonzalez J."/>
            <person name="Henrissat B."/>
            <person name="Kuo A."/>
            <person name="Liang C."/>
            <person name="Lipzen A."/>
            <person name="Lutzoni F."/>
            <person name="Magnuson J."/>
            <person name="Mondo S."/>
            <person name="Nolan M."/>
            <person name="Ohm R."/>
            <person name="Pangilinan J."/>
            <person name="Park H.-J."/>
            <person name="Ramirez L."/>
            <person name="Alfaro M."/>
            <person name="Sun H."/>
            <person name="Tritt A."/>
            <person name="Yoshinaga Y."/>
            <person name="Zwiers L.-H."/>
            <person name="Turgeon B."/>
            <person name="Goodwin S."/>
            <person name="Spatafora J."/>
            <person name="Crous P."/>
            <person name="Grigoriev I."/>
        </authorList>
    </citation>
    <scope>NUCLEOTIDE SEQUENCE</scope>
    <source>
        <strain evidence="1">CBS 207.26</strain>
    </source>
</reference>
<dbReference type="EMBL" id="ML994625">
    <property type="protein sequence ID" value="KAF2187926.1"/>
    <property type="molecule type" value="Genomic_DNA"/>
</dbReference>
<evidence type="ECO:0000313" key="2">
    <source>
        <dbReference type="Proteomes" id="UP000800200"/>
    </source>
</evidence>
<dbReference type="AlphaFoldDB" id="A0A6A6EDM3"/>